<sequence length="106" mass="11070">MRYVKQLGAGTLFVVALAAALTGCTSDGDLSFSNEGAEDVTVSTGDQDFTVESDGGVHILGYGCTEGDTTVRFPSGQEVVLTERVCPDRQVVIRDGAVNLEPASNN</sequence>
<dbReference type="RefSeq" id="WP_227908554.1">
    <property type="nucleotide sequence ID" value="NZ_CP095461.1"/>
</dbReference>
<accession>A0A9X1M4U7</accession>
<dbReference type="Proteomes" id="UP001139264">
    <property type="component" value="Unassembled WGS sequence"/>
</dbReference>
<evidence type="ECO:0000313" key="2">
    <source>
        <dbReference type="EMBL" id="MCC3270304.1"/>
    </source>
</evidence>
<comment type="caution">
    <text evidence="2">The sequence shown here is derived from an EMBL/GenBank/DDBJ whole genome shotgun (WGS) entry which is preliminary data.</text>
</comment>
<dbReference type="EMBL" id="JAJFZP010000011">
    <property type="protein sequence ID" value="MCC3270304.1"/>
    <property type="molecule type" value="Genomic_DNA"/>
</dbReference>
<gene>
    <name evidence="2" type="ORF">LJ751_13210</name>
</gene>
<protein>
    <recommendedName>
        <fullName evidence="4">Lipoprotein</fullName>
    </recommendedName>
</protein>
<reference evidence="2" key="1">
    <citation type="submission" date="2021-10" db="EMBL/GenBank/DDBJ databases">
        <title>Novel species in genus Arthrobacter.</title>
        <authorList>
            <person name="Liu Y."/>
        </authorList>
    </citation>
    <scope>NUCLEOTIDE SEQUENCE</scope>
    <source>
        <strain evidence="2">Zg-Y809</strain>
    </source>
</reference>
<evidence type="ECO:0008006" key="4">
    <source>
        <dbReference type="Google" id="ProtNLM"/>
    </source>
</evidence>
<dbReference type="AlphaFoldDB" id="A0A9X1M4U7"/>
<proteinExistence type="predicted"/>
<feature type="chain" id="PRO_5040913018" description="Lipoprotein" evidence="1">
    <location>
        <begin position="19"/>
        <end position="106"/>
    </location>
</feature>
<name>A0A9X1M4U7_9MICC</name>
<dbReference type="PROSITE" id="PS51257">
    <property type="entry name" value="PROKAR_LIPOPROTEIN"/>
    <property type="match status" value="1"/>
</dbReference>
<evidence type="ECO:0000256" key="1">
    <source>
        <dbReference type="SAM" id="SignalP"/>
    </source>
</evidence>
<organism evidence="2 3">
    <name type="scientific">Arthrobacter gengyunqii</name>
    <dbReference type="NCBI Taxonomy" id="2886940"/>
    <lineage>
        <taxon>Bacteria</taxon>
        <taxon>Bacillati</taxon>
        <taxon>Actinomycetota</taxon>
        <taxon>Actinomycetes</taxon>
        <taxon>Micrococcales</taxon>
        <taxon>Micrococcaceae</taxon>
        <taxon>Arthrobacter</taxon>
    </lineage>
</organism>
<feature type="signal peptide" evidence="1">
    <location>
        <begin position="1"/>
        <end position="18"/>
    </location>
</feature>
<evidence type="ECO:0000313" key="3">
    <source>
        <dbReference type="Proteomes" id="UP001139264"/>
    </source>
</evidence>
<keyword evidence="1" id="KW-0732">Signal</keyword>